<keyword evidence="4 5" id="KW-0472">Membrane</keyword>
<dbReference type="PANTHER" id="PTHR43394">
    <property type="entry name" value="ATP-DEPENDENT PERMEASE MDL1, MITOCHONDRIAL"/>
    <property type="match status" value="1"/>
</dbReference>
<dbReference type="PANTHER" id="PTHR43394:SF4">
    <property type="entry name" value="TOXIN SECRETION ABC TRANSPORTER ATP-BINDING PROTEIN"/>
    <property type="match status" value="1"/>
</dbReference>
<evidence type="ECO:0000256" key="4">
    <source>
        <dbReference type="ARBA" id="ARBA00023136"/>
    </source>
</evidence>
<keyword evidence="2 5" id="KW-0812">Transmembrane</keyword>
<proteinExistence type="predicted"/>
<dbReference type="Gene3D" id="1.20.1560.10">
    <property type="entry name" value="ABC transporter type 1, transmembrane domain"/>
    <property type="match status" value="1"/>
</dbReference>
<feature type="transmembrane region" description="Helical" evidence="5">
    <location>
        <begin position="308"/>
        <end position="326"/>
    </location>
</feature>
<comment type="subcellular location">
    <subcellularLocation>
        <location evidence="1">Cell membrane</location>
        <topology evidence="1">Multi-pass membrane protein</topology>
    </subcellularLocation>
</comment>
<dbReference type="InterPro" id="IPR039421">
    <property type="entry name" value="Type_1_exporter"/>
</dbReference>
<dbReference type="Gene3D" id="3.40.50.300">
    <property type="entry name" value="P-loop containing nucleotide triphosphate hydrolases"/>
    <property type="match status" value="1"/>
</dbReference>
<dbReference type="GO" id="GO:0005524">
    <property type="term" value="F:ATP binding"/>
    <property type="evidence" value="ECO:0007669"/>
    <property type="project" value="UniProtKB-KW"/>
</dbReference>
<reference evidence="8 9" key="1">
    <citation type="submission" date="2019-02" db="EMBL/GenBank/DDBJ databases">
        <title>Deep-cultivation of Planctomycetes and their phenomic and genomic characterization uncovers novel biology.</title>
        <authorList>
            <person name="Wiegand S."/>
            <person name="Jogler M."/>
            <person name="Boedeker C."/>
            <person name="Pinto D."/>
            <person name="Vollmers J."/>
            <person name="Rivas-Marin E."/>
            <person name="Kohn T."/>
            <person name="Peeters S.H."/>
            <person name="Heuer A."/>
            <person name="Rast P."/>
            <person name="Oberbeckmann S."/>
            <person name="Bunk B."/>
            <person name="Jeske O."/>
            <person name="Meyerdierks A."/>
            <person name="Storesund J.E."/>
            <person name="Kallscheuer N."/>
            <person name="Luecker S."/>
            <person name="Lage O.M."/>
            <person name="Pohl T."/>
            <person name="Merkel B.J."/>
            <person name="Hornburger P."/>
            <person name="Mueller R.-W."/>
            <person name="Bruemmer F."/>
            <person name="Labrenz M."/>
            <person name="Spormann A.M."/>
            <person name="Op den Camp H."/>
            <person name="Overmann J."/>
            <person name="Amann R."/>
            <person name="Jetten M.S.M."/>
            <person name="Mascher T."/>
            <person name="Medema M.H."/>
            <person name="Devos D.P."/>
            <person name="Kaster A.-K."/>
            <person name="Ovreas L."/>
            <person name="Rohde M."/>
            <person name="Galperin M.Y."/>
            <person name="Jogler C."/>
        </authorList>
    </citation>
    <scope>NUCLEOTIDE SEQUENCE [LARGE SCALE GENOMIC DNA]</scope>
    <source>
        <strain evidence="8 9">Poly30</strain>
    </source>
</reference>
<dbReference type="InterPro" id="IPR036640">
    <property type="entry name" value="ABC1_TM_sf"/>
</dbReference>
<dbReference type="InterPro" id="IPR011527">
    <property type="entry name" value="ABC1_TM_dom"/>
</dbReference>
<feature type="transmembrane region" description="Helical" evidence="5">
    <location>
        <begin position="284"/>
        <end position="302"/>
    </location>
</feature>
<dbReference type="PROSITE" id="PS50893">
    <property type="entry name" value="ABC_TRANSPORTER_2"/>
    <property type="match status" value="1"/>
</dbReference>
<evidence type="ECO:0000256" key="1">
    <source>
        <dbReference type="ARBA" id="ARBA00004651"/>
    </source>
</evidence>
<dbReference type="EMBL" id="CP036434">
    <property type="protein sequence ID" value="QDV09041.1"/>
    <property type="molecule type" value="Genomic_DNA"/>
</dbReference>
<keyword evidence="9" id="KW-1185">Reference proteome</keyword>
<evidence type="ECO:0000256" key="3">
    <source>
        <dbReference type="ARBA" id="ARBA00022989"/>
    </source>
</evidence>
<sequence>MPTRLLTRLFEAVGQPFDPALLIQRVALANASPAESVRERLELLAHVGHDFGLRTRTATASVGEALQVVRAGQPLVAIDEQGGRWFLLAPGRGKRVDATVFEESSENSLTSVGDDEILELLGADPETAIHWLVADPATPNEAAASQSYPDKTLTNFQRLGRLLSPERGDLYVVLVFAIMIGILTLATPVAVQAIVNSVAIGGTFQPLIAVAIFLAFALAFAAALIAVQTWVVELLQRRLLVRAVGDIAARLPRVETAAYDDGYGPERVNRFFDVFTIQKSAAKLLIEGLSVLLTVVVGLTVLAFYHPFLLAFDVVLLIVIAALVFGPRRRGEYSAVKESTAKYEVVAWLEEISRNPLTFRAAGAESWIYERADAVSRAWVAKRQAHFRTLFTQVVGALVLLAVASTALLSIGGLLVIQGSLTLGQLVAAELILSAVLAGVAKMGKLMETWYDLMAAVAKVGYLLDLPIESSQGEHHVHSVTDASGRSSGARLDLKGVRFDAPAGLTSIPLADFRIERGERVLVRGLDGAARLAMVDLVWRLRQPSSGVIRLDGRDLRDLAPEFIRREIAVVSKVEWVQGSVRENVRLGRPFVLNDDIRKALDLVGLRGVFADFENGLDAVIYPDARGLSDDDLQRLMLARALAGDPAVLVIDASGHGADSKFHEAIQNVLLRNDGRTVLVLTSDSSPFDGHDRVIDLDISVPAGHSTESIEGND</sequence>
<evidence type="ECO:0000259" key="6">
    <source>
        <dbReference type="PROSITE" id="PS50893"/>
    </source>
</evidence>
<gene>
    <name evidence="8" type="primary">apxIB</name>
    <name evidence="8" type="ORF">Poly30_45970</name>
</gene>
<dbReference type="SUPFAM" id="SSF90123">
    <property type="entry name" value="ABC transporter transmembrane region"/>
    <property type="match status" value="1"/>
</dbReference>
<dbReference type="InterPro" id="IPR027417">
    <property type="entry name" value="P-loop_NTPase"/>
</dbReference>
<dbReference type="SUPFAM" id="SSF52540">
    <property type="entry name" value="P-loop containing nucleoside triphosphate hydrolases"/>
    <property type="match status" value="1"/>
</dbReference>
<dbReference type="GO" id="GO:0016887">
    <property type="term" value="F:ATP hydrolysis activity"/>
    <property type="evidence" value="ECO:0007669"/>
    <property type="project" value="InterPro"/>
</dbReference>
<accession>A0A518EY84</accession>
<dbReference type="PROSITE" id="PS50929">
    <property type="entry name" value="ABC_TM1F"/>
    <property type="match status" value="1"/>
</dbReference>
<keyword evidence="3 5" id="KW-1133">Transmembrane helix</keyword>
<dbReference type="AlphaFoldDB" id="A0A518EY84"/>
<dbReference type="InterPro" id="IPR003439">
    <property type="entry name" value="ABC_transporter-like_ATP-bd"/>
</dbReference>
<keyword evidence="8" id="KW-0547">Nucleotide-binding</keyword>
<feature type="transmembrane region" description="Helical" evidence="5">
    <location>
        <begin position="170"/>
        <end position="195"/>
    </location>
</feature>
<keyword evidence="8" id="KW-0067">ATP-binding</keyword>
<evidence type="ECO:0000256" key="2">
    <source>
        <dbReference type="ARBA" id="ARBA00022692"/>
    </source>
</evidence>
<feature type="transmembrane region" description="Helical" evidence="5">
    <location>
        <begin position="390"/>
        <end position="417"/>
    </location>
</feature>
<name>A0A518EY84_9BACT</name>
<dbReference type="Pfam" id="PF00005">
    <property type="entry name" value="ABC_tran"/>
    <property type="match status" value="1"/>
</dbReference>
<organism evidence="8 9">
    <name type="scientific">Saltatorellus ferox</name>
    <dbReference type="NCBI Taxonomy" id="2528018"/>
    <lineage>
        <taxon>Bacteria</taxon>
        <taxon>Pseudomonadati</taxon>
        <taxon>Planctomycetota</taxon>
        <taxon>Planctomycetia</taxon>
        <taxon>Planctomycetia incertae sedis</taxon>
        <taxon>Saltatorellus</taxon>
    </lineage>
</organism>
<dbReference type="GO" id="GO:0005886">
    <property type="term" value="C:plasma membrane"/>
    <property type="evidence" value="ECO:0007669"/>
    <property type="project" value="UniProtKB-SubCell"/>
</dbReference>
<feature type="domain" description="ABC transporter" evidence="6">
    <location>
        <begin position="492"/>
        <end position="714"/>
    </location>
</feature>
<dbReference type="GO" id="GO:0015421">
    <property type="term" value="F:ABC-type oligopeptide transporter activity"/>
    <property type="evidence" value="ECO:0007669"/>
    <property type="project" value="TreeGrafter"/>
</dbReference>
<evidence type="ECO:0000313" key="8">
    <source>
        <dbReference type="EMBL" id="QDV09041.1"/>
    </source>
</evidence>
<evidence type="ECO:0000313" key="9">
    <source>
        <dbReference type="Proteomes" id="UP000320390"/>
    </source>
</evidence>
<dbReference type="Proteomes" id="UP000320390">
    <property type="component" value="Chromosome"/>
</dbReference>
<evidence type="ECO:0000259" key="7">
    <source>
        <dbReference type="PROSITE" id="PS50929"/>
    </source>
</evidence>
<protein>
    <submittedName>
        <fullName evidence="8">Toxin RTX-I translocation ATP-binding protein</fullName>
    </submittedName>
</protein>
<evidence type="ECO:0000256" key="5">
    <source>
        <dbReference type="SAM" id="Phobius"/>
    </source>
</evidence>
<dbReference type="Pfam" id="PF00664">
    <property type="entry name" value="ABC_membrane"/>
    <property type="match status" value="1"/>
</dbReference>
<feature type="domain" description="ABC transmembrane type-1" evidence="7">
    <location>
        <begin position="172"/>
        <end position="452"/>
    </location>
</feature>
<feature type="transmembrane region" description="Helical" evidence="5">
    <location>
        <begin position="207"/>
        <end position="232"/>
    </location>
</feature>